<accession>C1EHL0</accession>
<evidence type="ECO:0000256" key="1">
    <source>
        <dbReference type="SAM" id="MobiDB-lite"/>
    </source>
</evidence>
<protein>
    <recommendedName>
        <fullName evidence="2">YqaJ viral recombinase domain-containing protein</fullName>
    </recommendedName>
</protein>
<sequence length="383" mass="42405">MPVLDKLQMWGIDTERMRTGRKDPNRPTAGRRIEVQDERVPVVEDAEPSTTASTVPATSVAEGDAAAALPPTTTTRSARVAELLARQEDEHWPVQGSDEWLLARARIVSASEASAALGIDNFRTPERLIRDKLARLDSLENVSAAVLAASRDETRASYVAAVQAEKDLGWRAKGKAGKGAKKKAKRRKNSVGGKRFAGSTEPSKRSQSGAGPRPMPPPVVHGNTYEPVAREHYAAREGRIVHEFGLKIHDELPWLGATPDGITDDGKILEVKCPYSRPVLPNVRCKEHYPQLQVLMQVYNLDSCDFVQFKPAGVGMGHAGVMNEDRPLYLMETVARDDNWWRVNQPRLLAFHRQLEAALAERDERIQRLSEAFDSVELAIDEA</sequence>
<feature type="compositionally biased region" description="Basic and acidic residues" evidence="1">
    <location>
        <begin position="14"/>
        <end position="42"/>
    </location>
</feature>
<dbReference type="OrthoDB" id="498277at2759"/>
<keyword evidence="4" id="KW-1185">Reference proteome</keyword>
<feature type="domain" description="YqaJ viral recombinase" evidence="2">
    <location>
        <begin position="99"/>
        <end position="297"/>
    </location>
</feature>
<dbReference type="EMBL" id="CP001332">
    <property type="protein sequence ID" value="ACO67524.1"/>
    <property type="molecule type" value="Genomic_DNA"/>
</dbReference>
<dbReference type="InParanoid" id="C1EHL0"/>
<dbReference type="Gene3D" id="3.90.320.10">
    <property type="match status" value="1"/>
</dbReference>
<evidence type="ECO:0000313" key="3">
    <source>
        <dbReference type="EMBL" id="ACO67524.1"/>
    </source>
</evidence>
<dbReference type="Proteomes" id="UP000002009">
    <property type="component" value="Chromosome 14"/>
</dbReference>
<dbReference type="PANTHER" id="PTHR46609">
    <property type="entry name" value="EXONUCLEASE, PHAGE-TYPE/RECB, C-TERMINAL DOMAIN-CONTAINING PROTEIN"/>
    <property type="match status" value="1"/>
</dbReference>
<dbReference type="SUPFAM" id="SSF52980">
    <property type="entry name" value="Restriction endonuclease-like"/>
    <property type="match status" value="2"/>
</dbReference>
<reference evidence="3 4" key="1">
    <citation type="journal article" date="2009" name="Science">
        <title>Green evolution and dynamic adaptations revealed by genomes of the marine picoeukaryotes Micromonas.</title>
        <authorList>
            <person name="Worden A.Z."/>
            <person name="Lee J.H."/>
            <person name="Mock T."/>
            <person name="Rouze P."/>
            <person name="Simmons M.P."/>
            <person name="Aerts A.L."/>
            <person name="Allen A.E."/>
            <person name="Cuvelier M.L."/>
            <person name="Derelle E."/>
            <person name="Everett M.V."/>
            <person name="Foulon E."/>
            <person name="Grimwood J."/>
            <person name="Gundlach H."/>
            <person name="Henrissat B."/>
            <person name="Napoli C."/>
            <person name="McDonald S.M."/>
            <person name="Parker M.S."/>
            <person name="Rombauts S."/>
            <person name="Salamov A."/>
            <person name="Von Dassow P."/>
            <person name="Badger J.H."/>
            <person name="Coutinho P.M."/>
            <person name="Demir E."/>
            <person name="Dubchak I."/>
            <person name="Gentemann C."/>
            <person name="Eikrem W."/>
            <person name="Gready J.E."/>
            <person name="John U."/>
            <person name="Lanier W."/>
            <person name="Lindquist E.A."/>
            <person name="Lucas S."/>
            <person name="Mayer K.F."/>
            <person name="Moreau H."/>
            <person name="Not F."/>
            <person name="Otillar R."/>
            <person name="Panaud O."/>
            <person name="Pangilinan J."/>
            <person name="Paulsen I."/>
            <person name="Piegu B."/>
            <person name="Poliakov A."/>
            <person name="Robbens S."/>
            <person name="Schmutz J."/>
            <person name="Toulza E."/>
            <person name="Wyss T."/>
            <person name="Zelensky A."/>
            <person name="Zhou K."/>
            <person name="Armbrust E.V."/>
            <person name="Bhattacharya D."/>
            <person name="Goodenough U.W."/>
            <person name="Van de Peer Y."/>
            <person name="Grigoriev I.V."/>
        </authorList>
    </citation>
    <scope>NUCLEOTIDE SEQUENCE [LARGE SCALE GENOMIC DNA]</scope>
    <source>
        <strain evidence="4">RCC299 / NOUM17</strain>
    </source>
</reference>
<evidence type="ECO:0000313" key="4">
    <source>
        <dbReference type="Proteomes" id="UP000002009"/>
    </source>
</evidence>
<dbReference type="InterPro" id="IPR011604">
    <property type="entry name" value="PDDEXK-like_dom_sf"/>
</dbReference>
<feature type="compositionally biased region" description="Low complexity" evidence="1">
    <location>
        <begin position="48"/>
        <end position="74"/>
    </location>
</feature>
<gene>
    <name evidence="3" type="ORF">MICPUN_64265</name>
</gene>
<proteinExistence type="predicted"/>
<feature type="region of interest" description="Disordered" evidence="1">
    <location>
        <begin position="173"/>
        <end position="220"/>
    </location>
</feature>
<dbReference type="InterPro" id="IPR019080">
    <property type="entry name" value="YqaJ_viral_recombinase"/>
</dbReference>
<dbReference type="CDD" id="cd22343">
    <property type="entry name" value="PDDEXK_lambda_exonuclease-like"/>
    <property type="match status" value="1"/>
</dbReference>
<feature type="compositionally biased region" description="Basic residues" evidence="1">
    <location>
        <begin position="173"/>
        <end position="189"/>
    </location>
</feature>
<dbReference type="KEGG" id="mis:MICPUN_64265"/>
<feature type="region of interest" description="Disordered" evidence="1">
    <location>
        <begin position="14"/>
        <end position="74"/>
    </location>
</feature>
<dbReference type="RefSeq" id="XP_002506266.1">
    <property type="nucleotide sequence ID" value="XM_002506220.1"/>
</dbReference>
<name>C1EHL0_MICCC</name>
<dbReference type="GO" id="GO:0006281">
    <property type="term" value="P:DNA repair"/>
    <property type="evidence" value="ECO:0007669"/>
    <property type="project" value="UniProtKB-ARBA"/>
</dbReference>
<dbReference type="AlphaFoldDB" id="C1EHL0"/>
<dbReference type="GeneID" id="8248988"/>
<evidence type="ECO:0000259" key="2">
    <source>
        <dbReference type="Pfam" id="PF09588"/>
    </source>
</evidence>
<organism evidence="3 4">
    <name type="scientific">Micromonas commoda (strain RCC299 / NOUM17 / CCMP2709)</name>
    <name type="common">Picoplanktonic green alga</name>
    <dbReference type="NCBI Taxonomy" id="296587"/>
    <lineage>
        <taxon>Eukaryota</taxon>
        <taxon>Viridiplantae</taxon>
        <taxon>Chlorophyta</taxon>
        <taxon>Mamiellophyceae</taxon>
        <taxon>Mamiellales</taxon>
        <taxon>Mamiellaceae</taxon>
        <taxon>Micromonas</taxon>
    </lineage>
</organism>
<dbReference type="PANTHER" id="PTHR46609:SF6">
    <property type="entry name" value="EXONUCLEASE, PHAGE-TYPE_RECB, C-TERMINAL DOMAIN-CONTAINING PROTEIN-RELATED"/>
    <property type="match status" value="1"/>
</dbReference>
<dbReference type="Pfam" id="PF09588">
    <property type="entry name" value="YqaJ"/>
    <property type="match status" value="1"/>
</dbReference>
<dbReference type="InterPro" id="IPR011335">
    <property type="entry name" value="Restrct_endonuc-II-like"/>
</dbReference>
<dbReference type="InterPro" id="IPR051703">
    <property type="entry name" value="NF-kappa-B_Signaling_Reg"/>
</dbReference>